<dbReference type="AlphaFoldDB" id="A0AAW0E288"/>
<evidence type="ECO:0000313" key="2">
    <source>
        <dbReference type="Proteomes" id="UP001362999"/>
    </source>
</evidence>
<proteinExistence type="predicted"/>
<dbReference type="Gene3D" id="3.80.10.10">
    <property type="entry name" value="Ribonuclease Inhibitor"/>
    <property type="match status" value="1"/>
</dbReference>
<organism evidence="1 2">
    <name type="scientific">Favolaschia claudopus</name>
    <dbReference type="NCBI Taxonomy" id="2862362"/>
    <lineage>
        <taxon>Eukaryota</taxon>
        <taxon>Fungi</taxon>
        <taxon>Dikarya</taxon>
        <taxon>Basidiomycota</taxon>
        <taxon>Agaricomycotina</taxon>
        <taxon>Agaricomycetes</taxon>
        <taxon>Agaricomycetidae</taxon>
        <taxon>Agaricales</taxon>
        <taxon>Marasmiineae</taxon>
        <taxon>Mycenaceae</taxon>
        <taxon>Favolaschia</taxon>
    </lineage>
</organism>
<dbReference type="InterPro" id="IPR032675">
    <property type="entry name" value="LRR_dom_sf"/>
</dbReference>
<comment type="caution">
    <text evidence="1">The sequence shown here is derived from an EMBL/GenBank/DDBJ whole genome shotgun (WGS) entry which is preliminary data.</text>
</comment>
<evidence type="ECO:0000313" key="1">
    <source>
        <dbReference type="EMBL" id="KAK7057950.1"/>
    </source>
</evidence>
<dbReference type="SUPFAM" id="SSF52047">
    <property type="entry name" value="RNI-like"/>
    <property type="match status" value="1"/>
</dbReference>
<accession>A0AAW0E288</accession>
<evidence type="ECO:0008006" key="3">
    <source>
        <dbReference type="Google" id="ProtNLM"/>
    </source>
</evidence>
<name>A0AAW0E288_9AGAR</name>
<gene>
    <name evidence="1" type="ORF">R3P38DRAFT_2843796</name>
</gene>
<protein>
    <recommendedName>
        <fullName evidence="3">F-box domain-containing protein</fullName>
    </recommendedName>
</protein>
<keyword evidence="2" id="KW-1185">Reference proteome</keyword>
<reference evidence="1 2" key="1">
    <citation type="journal article" date="2024" name="J Genomics">
        <title>Draft genome sequencing and assembly of Favolaschia claudopus CIRM-BRFM 2984 isolated from oak limbs.</title>
        <authorList>
            <person name="Navarro D."/>
            <person name="Drula E."/>
            <person name="Chaduli D."/>
            <person name="Cazenave R."/>
            <person name="Ahrendt S."/>
            <person name="Wang J."/>
            <person name="Lipzen A."/>
            <person name="Daum C."/>
            <person name="Barry K."/>
            <person name="Grigoriev I.V."/>
            <person name="Favel A."/>
            <person name="Rosso M.N."/>
            <person name="Martin F."/>
        </authorList>
    </citation>
    <scope>NUCLEOTIDE SEQUENCE [LARGE SCALE GENOMIC DNA]</scope>
    <source>
        <strain evidence="1 2">CIRM-BRFM 2984</strain>
    </source>
</reference>
<dbReference type="EMBL" id="JAWWNJ010000004">
    <property type="protein sequence ID" value="KAK7057950.1"/>
    <property type="molecule type" value="Genomic_DNA"/>
</dbReference>
<dbReference type="Proteomes" id="UP001362999">
    <property type="component" value="Unassembled WGS sequence"/>
</dbReference>
<sequence>MHRALEILELLEAICAALPAHRPTLYSVALVCRSLSGPALDQLWLSGTYESMLVNLLSCMPSDLWEIVRSRNPTEISVTARRAIEPSDWNRFSFYASRVRSLLVSDELHEAGDDKWSPVFDMLSMARPSESVPLFPNLRMLRWQTANRPWFSYARLFLSSSLATLDLFVVPTTYPHLALLALISEHCPRLTRVDLFVEGRLDTAHRDRASSTMVSNLQHVRQLSIQRITSESAFEHLVQLPSLLSLTLREALNFVPNFASIAHRMTPFPALLNLNLKHDSTQFMVRWLGMRDSWTLESISYSSSRAIVAGDAENLFPALAVHCNHNTLTRLRFCVANSGLLNIAHIGNGGTLKIDTLRPLFAFHSLHNVVIFPSAGFDLDDDGIDALARAWPQLRYLELHSSGFRSGPSRVTLRGLRSFAKHCRFLMELQIAFDASVIPADDDRDLGLGPITQSALSQLGVEDSIIVEPAPVATYLSKTFPSLWCVMPVATQLVSRELRQQASRTHALWSQVNRSIQACSTRGPVSLALAGW</sequence>